<accession>A0A9N7TSU9</accession>
<dbReference type="AlphaFoldDB" id="A0A9N7TSU9"/>
<keyword evidence="3" id="KW-1185">Reference proteome</keyword>
<protein>
    <submittedName>
        <fullName evidence="2">Uncharacterized protein</fullName>
    </submittedName>
</protein>
<proteinExistence type="predicted"/>
<evidence type="ECO:0000313" key="3">
    <source>
        <dbReference type="Proteomes" id="UP001153269"/>
    </source>
</evidence>
<organism evidence="2 3">
    <name type="scientific">Pleuronectes platessa</name>
    <name type="common">European plaice</name>
    <dbReference type="NCBI Taxonomy" id="8262"/>
    <lineage>
        <taxon>Eukaryota</taxon>
        <taxon>Metazoa</taxon>
        <taxon>Chordata</taxon>
        <taxon>Craniata</taxon>
        <taxon>Vertebrata</taxon>
        <taxon>Euteleostomi</taxon>
        <taxon>Actinopterygii</taxon>
        <taxon>Neopterygii</taxon>
        <taxon>Teleostei</taxon>
        <taxon>Neoteleostei</taxon>
        <taxon>Acanthomorphata</taxon>
        <taxon>Carangaria</taxon>
        <taxon>Pleuronectiformes</taxon>
        <taxon>Pleuronectoidei</taxon>
        <taxon>Pleuronectidae</taxon>
        <taxon>Pleuronectes</taxon>
    </lineage>
</organism>
<evidence type="ECO:0000313" key="2">
    <source>
        <dbReference type="EMBL" id="CAB1417881.1"/>
    </source>
</evidence>
<feature type="compositionally biased region" description="Gly residues" evidence="1">
    <location>
        <begin position="86"/>
        <end position="96"/>
    </location>
</feature>
<name>A0A9N7TSU9_PLEPL</name>
<gene>
    <name evidence="2" type="ORF">PLEPLA_LOCUS5701</name>
</gene>
<comment type="caution">
    <text evidence="2">The sequence shown here is derived from an EMBL/GenBank/DDBJ whole genome shotgun (WGS) entry which is preliminary data.</text>
</comment>
<dbReference type="EMBL" id="CADEAL010000291">
    <property type="protein sequence ID" value="CAB1417881.1"/>
    <property type="molecule type" value="Genomic_DNA"/>
</dbReference>
<reference evidence="2" key="1">
    <citation type="submission" date="2020-03" db="EMBL/GenBank/DDBJ databases">
        <authorList>
            <person name="Weist P."/>
        </authorList>
    </citation>
    <scope>NUCLEOTIDE SEQUENCE</scope>
</reference>
<feature type="region of interest" description="Disordered" evidence="1">
    <location>
        <begin position="81"/>
        <end position="105"/>
    </location>
</feature>
<dbReference type="Proteomes" id="UP001153269">
    <property type="component" value="Unassembled WGS sequence"/>
</dbReference>
<evidence type="ECO:0000256" key="1">
    <source>
        <dbReference type="SAM" id="MobiDB-lite"/>
    </source>
</evidence>
<sequence>MPGSHSSAGGSWRCPLSAVTATCSVSSPATRDVNHAQRELVRSTEQALSPVPSSAAPLLSPGMRADFCFYCSFLIDHAGTAAPPRGDGGGIPGSSGGRSRRAGDP</sequence>